<dbReference type="Proteomes" id="UP000245783">
    <property type="component" value="Unassembled WGS sequence"/>
</dbReference>
<reference evidence="3 4" key="1">
    <citation type="journal article" date="2018" name="Mol. Biol. Evol.">
        <title>Broad Genomic Sampling Reveals a Smut Pathogenic Ancestry of the Fungal Clade Ustilaginomycotina.</title>
        <authorList>
            <person name="Kijpornyongpan T."/>
            <person name="Mondo S.J."/>
            <person name="Barry K."/>
            <person name="Sandor L."/>
            <person name="Lee J."/>
            <person name="Lipzen A."/>
            <person name="Pangilinan J."/>
            <person name="LaButti K."/>
            <person name="Hainaut M."/>
            <person name="Henrissat B."/>
            <person name="Grigoriev I.V."/>
            <person name="Spatafora J.W."/>
            <person name="Aime M.C."/>
        </authorList>
    </citation>
    <scope>NUCLEOTIDE SEQUENCE [LARGE SCALE GENOMIC DNA]</scope>
    <source>
        <strain evidence="3 4">MCA 4658</strain>
    </source>
</reference>
<feature type="coiled-coil region" evidence="1">
    <location>
        <begin position="395"/>
        <end position="436"/>
    </location>
</feature>
<keyword evidence="1" id="KW-0175">Coiled coil</keyword>
<evidence type="ECO:0000313" key="4">
    <source>
        <dbReference type="Proteomes" id="UP000245783"/>
    </source>
</evidence>
<dbReference type="InParanoid" id="A0A316VZX9"/>
<feature type="compositionally biased region" description="Low complexity" evidence="2">
    <location>
        <begin position="1110"/>
        <end position="1125"/>
    </location>
</feature>
<feature type="compositionally biased region" description="Polar residues" evidence="2">
    <location>
        <begin position="1"/>
        <end position="11"/>
    </location>
</feature>
<dbReference type="OrthoDB" id="4088568at2759"/>
<protein>
    <submittedName>
        <fullName evidence="3">Uncharacterized protein</fullName>
    </submittedName>
</protein>
<feature type="compositionally biased region" description="Polar residues" evidence="2">
    <location>
        <begin position="788"/>
        <end position="813"/>
    </location>
</feature>
<feature type="compositionally biased region" description="Low complexity" evidence="2">
    <location>
        <begin position="1053"/>
        <end position="1066"/>
    </location>
</feature>
<feature type="compositionally biased region" description="Basic and acidic residues" evidence="2">
    <location>
        <begin position="976"/>
        <end position="988"/>
    </location>
</feature>
<gene>
    <name evidence="3" type="ORF">IE81DRAFT_108000</name>
</gene>
<feature type="compositionally biased region" description="Basic and acidic residues" evidence="2">
    <location>
        <begin position="463"/>
        <end position="484"/>
    </location>
</feature>
<evidence type="ECO:0000256" key="1">
    <source>
        <dbReference type="SAM" id="Coils"/>
    </source>
</evidence>
<feature type="coiled-coil region" evidence="1">
    <location>
        <begin position="236"/>
        <end position="329"/>
    </location>
</feature>
<feature type="region of interest" description="Disordered" evidence="2">
    <location>
        <begin position="778"/>
        <end position="1024"/>
    </location>
</feature>
<dbReference type="EMBL" id="KZ819374">
    <property type="protein sequence ID" value="PWN42989.1"/>
    <property type="molecule type" value="Genomic_DNA"/>
</dbReference>
<feature type="compositionally biased region" description="Low complexity" evidence="2">
    <location>
        <begin position="1078"/>
        <end position="1091"/>
    </location>
</feature>
<proteinExistence type="predicted"/>
<evidence type="ECO:0000313" key="3">
    <source>
        <dbReference type="EMBL" id="PWN42989.1"/>
    </source>
</evidence>
<evidence type="ECO:0000256" key="2">
    <source>
        <dbReference type="SAM" id="MobiDB-lite"/>
    </source>
</evidence>
<accession>A0A316VZX9</accession>
<feature type="region of interest" description="Disordered" evidence="2">
    <location>
        <begin position="1109"/>
        <end position="1161"/>
    </location>
</feature>
<feature type="region of interest" description="Disordered" evidence="2">
    <location>
        <begin position="444"/>
        <end position="555"/>
    </location>
</feature>
<feature type="compositionally biased region" description="Basic and acidic residues" evidence="2">
    <location>
        <begin position="68"/>
        <end position="80"/>
    </location>
</feature>
<feature type="compositionally biased region" description="Polar residues" evidence="2">
    <location>
        <begin position="852"/>
        <end position="862"/>
    </location>
</feature>
<feature type="region of interest" description="Disordered" evidence="2">
    <location>
        <begin position="1"/>
        <end position="80"/>
    </location>
</feature>
<feature type="region of interest" description="Disordered" evidence="2">
    <location>
        <begin position="1051"/>
        <end position="1093"/>
    </location>
</feature>
<feature type="region of interest" description="Disordered" evidence="2">
    <location>
        <begin position="111"/>
        <end position="130"/>
    </location>
</feature>
<dbReference type="AlphaFoldDB" id="A0A316VZX9"/>
<name>A0A316VZX9_9BASI</name>
<dbReference type="GeneID" id="37031935"/>
<sequence>MATYTSTPNTQHAKRGAFPSAQAGPSAIGRHTLSPNIAPEDQPYPSRLSLDAGSSRGGSDVDESEVDAVEHEREMEALEDSVRQTRTIEEFTAIIGQFRNERRRRSRHLMTASGSGDGLNADGTGGRPASVYSEANDASSIYDPRTLEPAGALGDDAASIITTRSTAARLRVQVRVACCCERGDGGCDRGRRAAVEWADMESDLRLAAEIGQALLRDKDALSSSIASLKAAHAQQMEKVMSRMSNSIRESAKLERELKQCNLNLEASDSGNRALLAELDDVRAEVGKLRLRSVKLNTLEAQSTRLHAEMDDLKQELAAERKRADAAEVRARKAGAKTAELGETLRAVKLEADVTKAQKDRESGRSASMPARDWARAQERLRASIATLRPNESGSNDEAVAVIESLITENEALRRNNGELKTSLNAANEEVHILRDQALHSPIAEVNGGHSFSPQSKSSSLDARAPKYGDIEKEGSPSRGAEKSTVDTTMELSELQGEPGRPTLADEIIAPAPKTLQRPSAVRSSSRSSIRTASTNERVGSPRQMEGRSPFFSSSVTAESHAHLGADVRNANMQRKVSGASAIGSVATDTTMVDFGLAADEAGATIDPPKTRDNRTAQLSVLLDHIQRIFTRLSSADVDTLARRLQRQHLKGDVGHLARTTVNGILREVEGLRDHFRKLIEAEARGNANGKDDASSMDSGARDRDSESLLARKEFFVLLKLFRDLFTEMARLRNAVNEVHLQPQNAARILQEQLGAATAEDKGVGAWIGRLFSGGPNGPAGPASGLASVTSTGSTALPSVSLSDKTVTNASSSKPLAARAPTVPGRPPSRGGMAPRAPITSGTAPVEVKGLHSASTSKPSSPLTRDVPLASSPSDVAAPPEATLQAGPRPALARGRGSLSRTQSRNLSGLFAGSMPSNEGWDIVDRRDTSGERPSSIVASQIGTHGPPLRNLHLRGLDQTSSGGGRPLSRIVDDDEISIRDGFIPERPLRPRGLSDSSIRSTYLDDGNRDSSAANHRPPPMGRLITPSTLALQAQTSHTSATARGLRVEDLDYSPAPSESSASTASAGPKASSAAQEVGRAARQASSSGASGPLSFLTTGLNIGLPSLRTQSSNAQLSLSSAQGSAVGTPAHTSRAPGSSRPRSSKGAEFSSSLARSSRRGF</sequence>
<feature type="compositionally biased region" description="Low complexity" evidence="2">
    <location>
        <begin position="1133"/>
        <end position="1147"/>
    </location>
</feature>
<feature type="compositionally biased region" description="Polar residues" evidence="2">
    <location>
        <begin position="449"/>
        <end position="460"/>
    </location>
</feature>
<dbReference type="RefSeq" id="XP_025370149.1">
    <property type="nucleotide sequence ID" value="XM_025510065.1"/>
</dbReference>
<feature type="compositionally biased region" description="Low complexity" evidence="2">
    <location>
        <begin position="517"/>
        <end position="534"/>
    </location>
</feature>
<organism evidence="3 4">
    <name type="scientific">Ceraceosorus guamensis</name>
    <dbReference type="NCBI Taxonomy" id="1522189"/>
    <lineage>
        <taxon>Eukaryota</taxon>
        <taxon>Fungi</taxon>
        <taxon>Dikarya</taxon>
        <taxon>Basidiomycota</taxon>
        <taxon>Ustilaginomycotina</taxon>
        <taxon>Exobasidiomycetes</taxon>
        <taxon>Ceraceosorales</taxon>
        <taxon>Ceraceosoraceae</taxon>
        <taxon>Ceraceosorus</taxon>
    </lineage>
</organism>
<dbReference type="STRING" id="1522189.A0A316VZX9"/>
<keyword evidence="4" id="KW-1185">Reference proteome</keyword>